<gene>
    <name evidence="1" type="ORF">FSB_LOCUS13532</name>
</gene>
<sequence>MEELVQILRPKMVGGGGGAVLSVVELLASHGDWRTQRLARGRPYGGAG</sequence>
<evidence type="ECO:0000313" key="1">
    <source>
        <dbReference type="EMBL" id="SPC85650.1"/>
    </source>
</evidence>
<name>A0A2N9FF53_FAGSY</name>
<dbReference type="EMBL" id="OIVN01000791">
    <property type="protein sequence ID" value="SPC85650.1"/>
    <property type="molecule type" value="Genomic_DNA"/>
</dbReference>
<organism evidence="1">
    <name type="scientific">Fagus sylvatica</name>
    <name type="common">Beechnut</name>
    <dbReference type="NCBI Taxonomy" id="28930"/>
    <lineage>
        <taxon>Eukaryota</taxon>
        <taxon>Viridiplantae</taxon>
        <taxon>Streptophyta</taxon>
        <taxon>Embryophyta</taxon>
        <taxon>Tracheophyta</taxon>
        <taxon>Spermatophyta</taxon>
        <taxon>Magnoliopsida</taxon>
        <taxon>eudicotyledons</taxon>
        <taxon>Gunneridae</taxon>
        <taxon>Pentapetalae</taxon>
        <taxon>rosids</taxon>
        <taxon>fabids</taxon>
        <taxon>Fagales</taxon>
        <taxon>Fagaceae</taxon>
        <taxon>Fagus</taxon>
    </lineage>
</organism>
<reference evidence="1" key="1">
    <citation type="submission" date="2018-02" db="EMBL/GenBank/DDBJ databases">
        <authorList>
            <person name="Cohen D.B."/>
            <person name="Kent A.D."/>
        </authorList>
    </citation>
    <scope>NUCLEOTIDE SEQUENCE</scope>
</reference>
<protein>
    <submittedName>
        <fullName evidence="1">Uncharacterized protein</fullName>
    </submittedName>
</protein>
<dbReference type="AlphaFoldDB" id="A0A2N9FF53"/>
<accession>A0A2N9FF53</accession>
<proteinExistence type="predicted"/>